<dbReference type="AlphaFoldDB" id="Q6AQM3"/>
<dbReference type="KEGG" id="dps:DP0621"/>
<evidence type="ECO:0000259" key="1">
    <source>
        <dbReference type="Pfam" id="PF02557"/>
    </source>
</evidence>
<organism evidence="2 3">
    <name type="scientific">Desulfotalea psychrophila (strain LSv54 / DSM 12343)</name>
    <dbReference type="NCBI Taxonomy" id="177439"/>
    <lineage>
        <taxon>Bacteria</taxon>
        <taxon>Pseudomonadati</taxon>
        <taxon>Thermodesulfobacteriota</taxon>
        <taxon>Desulfobulbia</taxon>
        <taxon>Desulfobulbales</taxon>
        <taxon>Desulfocapsaceae</taxon>
        <taxon>Desulfotalea</taxon>
    </lineage>
</organism>
<dbReference type="GO" id="GO:0006508">
    <property type="term" value="P:proteolysis"/>
    <property type="evidence" value="ECO:0007669"/>
    <property type="project" value="InterPro"/>
</dbReference>
<keyword evidence="3" id="KW-1185">Reference proteome</keyword>
<dbReference type="SUPFAM" id="SSF55166">
    <property type="entry name" value="Hedgehog/DD-peptidase"/>
    <property type="match status" value="1"/>
</dbReference>
<dbReference type="InterPro" id="IPR003709">
    <property type="entry name" value="VanY-like_core_dom"/>
</dbReference>
<dbReference type="Gene3D" id="3.30.1380.10">
    <property type="match status" value="1"/>
</dbReference>
<protein>
    <recommendedName>
        <fullName evidence="1">D-alanyl-D-alanine carboxypeptidase-like core domain-containing protein</fullName>
    </recommendedName>
</protein>
<dbReference type="HOGENOM" id="CLU_068880_0_0_7"/>
<reference evidence="3" key="1">
    <citation type="journal article" date="2004" name="Environ. Microbiol.">
        <title>The genome of Desulfotalea psychrophila, a sulfate-reducing bacterium from permanently cold Arctic sediments.</title>
        <authorList>
            <person name="Rabus R."/>
            <person name="Ruepp A."/>
            <person name="Frickey T."/>
            <person name="Rattei T."/>
            <person name="Fartmann B."/>
            <person name="Stark M."/>
            <person name="Bauer M."/>
            <person name="Zibat A."/>
            <person name="Lombardot T."/>
            <person name="Becker I."/>
            <person name="Amann J."/>
            <person name="Gellner K."/>
            <person name="Teeling H."/>
            <person name="Leuschner W.D."/>
            <person name="Gloeckner F.-O."/>
            <person name="Lupas A.N."/>
            <person name="Amann R."/>
            <person name="Klenk H.-P."/>
        </authorList>
    </citation>
    <scope>NUCLEOTIDE SEQUENCE [LARGE SCALE GENOMIC DNA]</scope>
    <source>
        <strain evidence="3">DSM 12343 / LSv54</strain>
    </source>
</reference>
<dbReference type="Pfam" id="PF02557">
    <property type="entry name" value="VanY"/>
    <property type="match status" value="1"/>
</dbReference>
<evidence type="ECO:0000313" key="2">
    <source>
        <dbReference type="EMBL" id="CAG35350.1"/>
    </source>
</evidence>
<dbReference type="STRING" id="177439.DP0621"/>
<feature type="domain" description="D-alanyl-D-alanine carboxypeptidase-like core" evidence="1">
    <location>
        <begin position="193"/>
        <end position="299"/>
    </location>
</feature>
<dbReference type="eggNOG" id="COG1876">
    <property type="taxonomic scope" value="Bacteria"/>
</dbReference>
<proteinExistence type="predicted"/>
<dbReference type="Proteomes" id="UP000000602">
    <property type="component" value="Chromosome"/>
</dbReference>
<sequence>MNRRECLKYLALALVVDPIDLMASVPCIRVEHPKKSYLTSCSVLSEKSVAEKEFERLWTDDRDAKDHLIKFKNPDLAYPGDIILSPKRYPLLASIIGRLYKIQNYVGHGNFCLLGLDESYRFAKYRPEIGAFSSIEKNFLEEIFFRDAKEYGFLGEKPMSHLDGKITRSLLYRLPGNGNFLFKGAALAKYRRVKEDIGKELILTSGVRNLAKQFYLFLHKAYLFGGNFSLASRSLAPPGYSFHATGDFDVGQRGYGSDNFTEKFIESYVYRELIKRGYVNYRYGKDNVLGVRYEPWHVKV</sequence>
<evidence type="ECO:0000313" key="3">
    <source>
        <dbReference type="Proteomes" id="UP000000602"/>
    </source>
</evidence>
<dbReference type="GO" id="GO:0008233">
    <property type="term" value="F:peptidase activity"/>
    <property type="evidence" value="ECO:0007669"/>
    <property type="project" value="InterPro"/>
</dbReference>
<dbReference type="CDD" id="cd14814">
    <property type="entry name" value="Peptidase_M15"/>
    <property type="match status" value="1"/>
</dbReference>
<gene>
    <name evidence="2" type="ordered locus">DP0621</name>
</gene>
<dbReference type="EMBL" id="CR522870">
    <property type="protein sequence ID" value="CAG35350.1"/>
    <property type="molecule type" value="Genomic_DNA"/>
</dbReference>
<name>Q6AQM3_DESPS</name>
<accession>Q6AQM3</accession>
<dbReference type="InterPro" id="IPR009045">
    <property type="entry name" value="Zn_M74/Hedgehog-like"/>
</dbReference>